<dbReference type="OMA" id="VASKWDM"/>
<accession>A0A179I742</accession>
<dbReference type="OrthoDB" id="5393654at2759"/>
<comment type="caution">
    <text evidence="1">The sequence shown here is derived from an EMBL/GenBank/DDBJ whole genome shotgun (WGS) entry which is preliminary data.</text>
</comment>
<name>A0A179I742_CORDF</name>
<protein>
    <recommendedName>
        <fullName evidence="3">Geranylgeranyl pyrophosphate synthetase</fullName>
    </recommendedName>
</protein>
<dbReference type="PANTHER" id="PTHR35179:SF2">
    <property type="entry name" value="START DOMAIN-CONTAINING PROTEIN"/>
    <property type="match status" value="1"/>
</dbReference>
<organism evidence="1 2">
    <name type="scientific">Cordyceps confragosa</name>
    <name type="common">Lecanicillium lecanii</name>
    <dbReference type="NCBI Taxonomy" id="2714763"/>
    <lineage>
        <taxon>Eukaryota</taxon>
        <taxon>Fungi</taxon>
        <taxon>Dikarya</taxon>
        <taxon>Ascomycota</taxon>
        <taxon>Pezizomycotina</taxon>
        <taxon>Sordariomycetes</taxon>
        <taxon>Hypocreomycetidae</taxon>
        <taxon>Hypocreales</taxon>
        <taxon>Cordycipitaceae</taxon>
        <taxon>Akanthomyces</taxon>
    </lineage>
</organism>
<reference evidence="1 2" key="1">
    <citation type="submission" date="2016-03" db="EMBL/GenBank/DDBJ databases">
        <title>Fine-scale spatial genetic structure of a fungal parasite of coffee scale insects.</title>
        <authorList>
            <person name="Jackson D."/>
            <person name="Zemenick K.A."/>
            <person name="Malloure B."/>
            <person name="Quandt C.A."/>
            <person name="James T.Y."/>
        </authorList>
    </citation>
    <scope>NUCLEOTIDE SEQUENCE [LARGE SCALE GENOMIC DNA]</scope>
    <source>
        <strain evidence="1 2">UM487</strain>
    </source>
</reference>
<evidence type="ECO:0000313" key="1">
    <source>
        <dbReference type="EMBL" id="OAQ98506.1"/>
    </source>
</evidence>
<keyword evidence="2" id="KW-1185">Reference proteome</keyword>
<dbReference type="EMBL" id="LUKN01002836">
    <property type="protein sequence ID" value="OAQ98506.1"/>
    <property type="molecule type" value="Genomic_DNA"/>
</dbReference>
<sequence>MTQIVEEMPSANRGAMLEKIYLEELVSTDKQRPKISQVQTIATFNWLRVGDSQVITPGMPPKWTPLDKPHELQQDSGIFYRDKNDANYPNHPTEPAVEIVMKMDSRPKAPTDLVACAATLDQLLPFARGDRASFRILVDRIGNTVHFIRRLKSPRETIPDIKGYGHTFPESYTTWDDSVQGSSSHQRVIQYRFGELTCQLRFEGDGYLPEKIDGPLSVEKYADTTAAHCCRGDSGGHDGLLNSLAPEPAMTASGAPLKISTAGSKVPHDALFDLKTRSVSRKPYEEAIIDQELRRLWIRQMPTLILAYHERGTFNDIKILDVRDRVAEWERMNTASIAQFQKLLQRIVSICPGPSRW</sequence>
<dbReference type="PANTHER" id="PTHR35179">
    <property type="entry name" value="PROTEIN CBG02620"/>
    <property type="match status" value="1"/>
</dbReference>
<proteinExistence type="predicted"/>
<evidence type="ECO:0000313" key="2">
    <source>
        <dbReference type="Proteomes" id="UP000243081"/>
    </source>
</evidence>
<dbReference type="Proteomes" id="UP000243081">
    <property type="component" value="Unassembled WGS sequence"/>
</dbReference>
<dbReference type="AlphaFoldDB" id="A0A179I742"/>
<gene>
    <name evidence="1" type="ORF">LLEC1_01896</name>
</gene>
<evidence type="ECO:0008006" key="3">
    <source>
        <dbReference type="Google" id="ProtNLM"/>
    </source>
</evidence>